<proteinExistence type="predicted"/>
<feature type="signal peptide" evidence="1">
    <location>
        <begin position="1"/>
        <end position="19"/>
    </location>
</feature>
<dbReference type="CDD" id="cd09917">
    <property type="entry name" value="F-box_SF"/>
    <property type="match status" value="1"/>
</dbReference>
<dbReference type="EMBL" id="HBUE01129472">
    <property type="protein sequence ID" value="CAG6495666.1"/>
    <property type="molecule type" value="Transcribed_RNA"/>
</dbReference>
<reference evidence="3" key="1">
    <citation type="submission" date="2021-05" db="EMBL/GenBank/DDBJ databases">
        <authorList>
            <person name="Alioto T."/>
            <person name="Alioto T."/>
            <person name="Gomez Garrido J."/>
        </authorList>
    </citation>
    <scope>NUCLEOTIDE SEQUENCE</scope>
</reference>
<feature type="domain" description="F-box" evidence="2">
    <location>
        <begin position="96"/>
        <end position="147"/>
    </location>
</feature>
<sequence>MRQRLLCFCLQTLPLQCQTVQNRDKCSKKRTHTMESVQLICRGPCGKPFHALCDECFLGSLTQKTLQSLTRRIDSIDETLRNLSTLLVPLLAMTAQQRELHLPTEIWEQIFQHLGGRQLARVRATCRRWRDVVDGCPRLAGKFVVKLPTDTLVDEHYEPGHVMGSAARVALEKVEIVGVGFWWRSLGERLTSLSLNNCKLSLPILLGMLKFTPNLKSLELRTKFCFATAVGDASDGVKLTKLEELTLLSAKNVTMFGPLCPRLKRFRILANLQRGDDDRNVAQFLQAVQHTVEDVDVYLTADLLRYVTELEQLQLKRISFRCISRLEELPLVSFCQAQWSIEDLGIERFGTTNATLCLIGTSLPKLSRITVRITDDGTVLPSFVNTMPRLKHLKINGNSKLFMTFGTLQSPHLTQLHLHDVRLAQNGLKPYLRKCPTIRAIILEYCTFDNWSEVFGPLEQLPTLRHLELVGIVVKNNIGGPTAGCFAGLRSLKLSYLAGGDMSHRMLAALLGQCGQLEEVHLTDRVDDEMVRIVGGSVRGLRRLTMDRCVCLTDASVEHVVKSCAKLEQLVVRDCMRITRSGLSVLKRRFPTVLGVND</sequence>
<dbReference type="PROSITE" id="PS50181">
    <property type="entry name" value="FBOX"/>
    <property type="match status" value="1"/>
</dbReference>
<organism evidence="3">
    <name type="scientific">Culex pipiens</name>
    <name type="common">House mosquito</name>
    <dbReference type="NCBI Taxonomy" id="7175"/>
    <lineage>
        <taxon>Eukaryota</taxon>
        <taxon>Metazoa</taxon>
        <taxon>Ecdysozoa</taxon>
        <taxon>Arthropoda</taxon>
        <taxon>Hexapoda</taxon>
        <taxon>Insecta</taxon>
        <taxon>Pterygota</taxon>
        <taxon>Neoptera</taxon>
        <taxon>Endopterygota</taxon>
        <taxon>Diptera</taxon>
        <taxon>Nematocera</taxon>
        <taxon>Culicoidea</taxon>
        <taxon>Culicidae</taxon>
        <taxon>Culicinae</taxon>
        <taxon>Culicini</taxon>
        <taxon>Culex</taxon>
        <taxon>Culex</taxon>
    </lineage>
</organism>
<evidence type="ECO:0000256" key="1">
    <source>
        <dbReference type="SAM" id="SignalP"/>
    </source>
</evidence>
<dbReference type="SUPFAM" id="SSF81383">
    <property type="entry name" value="F-box domain"/>
    <property type="match status" value="1"/>
</dbReference>
<dbReference type="PANTHER" id="PTHR38926:SF5">
    <property type="entry name" value="F-BOX AND LEUCINE-RICH REPEAT PROTEIN 6"/>
    <property type="match status" value="1"/>
</dbReference>
<dbReference type="InterPro" id="IPR032675">
    <property type="entry name" value="LRR_dom_sf"/>
</dbReference>
<dbReference type="AlphaFoldDB" id="A0A8D8CRQ9"/>
<dbReference type="Gene3D" id="1.20.1280.50">
    <property type="match status" value="1"/>
</dbReference>
<protein>
    <submittedName>
        <fullName evidence="3">F-box/LRR-repeat protein 20</fullName>
    </submittedName>
</protein>
<dbReference type="Gene3D" id="3.80.10.10">
    <property type="entry name" value="Ribonuclease Inhibitor"/>
    <property type="match status" value="2"/>
</dbReference>
<dbReference type="SMART" id="SM00256">
    <property type="entry name" value="FBOX"/>
    <property type="match status" value="1"/>
</dbReference>
<feature type="chain" id="PRO_5034920829" evidence="1">
    <location>
        <begin position="20"/>
        <end position="598"/>
    </location>
</feature>
<evidence type="ECO:0000313" key="3">
    <source>
        <dbReference type="EMBL" id="CAG6495666.1"/>
    </source>
</evidence>
<accession>A0A8D8CRQ9</accession>
<evidence type="ECO:0000259" key="2">
    <source>
        <dbReference type="PROSITE" id="PS50181"/>
    </source>
</evidence>
<dbReference type="InterPro" id="IPR001810">
    <property type="entry name" value="F-box_dom"/>
</dbReference>
<name>A0A8D8CRQ9_CULPI</name>
<dbReference type="PANTHER" id="PTHR38926">
    <property type="entry name" value="F-BOX DOMAIN CONTAINING PROTEIN, EXPRESSED"/>
    <property type="match status" value="1"/>
</dbReference>
<dbReference type="InterPro" id="IPR036047">
    <property type="entry name" value="F-box-like_dom_sf"/>
</dbReference>
<dbReference type="Pfam" id="PF12937">
    <property type="entry name" value="F-box-like"/>
    <property type="match status" value="1"/>
</dbReference>
<keyword evidence="1" id="KW-0732">Signal</keyword>
<dbReference type="SUPFAM" id="SSF52047">
    <property type="entry name" value="RNI-like"/>
    <property type="match status" value="1"/>
</dbReference>